<keyword evidence="7" id="KW-1185">Reference proteome</keyword>
<evidence type="ECO:0000256" key="1">
    <source>
        <dbReference type="ARBA" id="ARBA00009670"/>
    </source>
</evidence>
<dbReference type="OrthoDB" id="9795390at2"/>
<keyword evidence="2" id="KW-0808">Transferase</keyword>
<evidence type="ECO:0000256" key="4">
    <source>
        <dbReference type="ARBA" id="ARBA00022840"/>
    </source>
</evidence>
<evidence type="ECO:0000259" key="5">
    <source>
        <dbReference type="Pfam" id="PF03109"/>
    </source>
</evidence>
<dbReference type="CDD" id="cd13970">
    <property type="entry name" value="ABC1_ADCK3"/>
    <property type="match status" value="1"/>
</dbReference>
<dbReference type="Pfam" id="PF03109">
    <property type="entry name" value="ABC1"/>
    <property type="match status" value="1"/>
</dbReference>
<dbReference type="Proteomes" id="UP000290287">
    <property type="component" value="Unassembled WGS sequence"/>
</dbReference>
<protein>
    <submittedName>
        <fullName evidence="6">Ubiquinol-cytochrome C reductase</fullName>
    </submittedName>
</protein>
<gene>
    <name evidence="6" type="ORF">CS022_20435</name>
</gene>
<proteinExistence type="inferred from homology"/>
<dbReference type="InterPro" id="IPR034646">
    <property type="entry name" value="ADCK3_dom"/>
</dbReference>
<evidence type="ECO:0000256" key="3">
    <source>
        <dbReference type="ARBA" id="ARBA00022741"/>
    </source>
</evidence>
<accession>A0A4Q0YLB0</accession>
<dbReference type="GO" id="GO:0005524">
    <property type="term" value="F:ATP binding"/>
    <property type="evidence" value="ECO:0007669"/>
    <property type="project" value="UniProtKB-KW"/>
</dbReference>
<dbReference type="PANTHER" id="PTHR43851:SF3">
    <property type="entry name" value="COENZYME Q8"/>
    <property type="match status" value="1"/>
</dbReference>
<dbReference type="AlphaFoldDB" id="A0A4Q0YLB0"/>
<evidence type="ECO:0000256" key="2">
    <source>
        <dbReference type="ARBA" id="ARBA00022679"/>
    </source>
</evidence>
<evidence type="ECO:0000313" key="6">
    <source>
        <dbReference type="EMBL" id="RXJ71577.1"/>
    </source>
</evidence>
<dbReference type="PANTHER" id="PTHR43851">
    <property type="match status" value="1"/>
</dbReference>
<reference evidence="6 7" key="1">
    <citation type="submission" date="2017-10" db="EMBL/GenBank/DDBJ databases">
        <title>Nyctiphanis sp. nov., isolated from the stomach of the euphausiid Nyctiphanes simplex (Hansen, 1911) in the Gulf of California.</title>
        <authorList>
            <person name="Gomez-Gil B."/>
            <person name="Aguilar-Mendez M."/>
            <person name="Lopez-Cortes A."/>
            <person name="Gomez-Gutierrez J."/>
            <person name="Roque A."/>
            <person name="Lang E."/>
            <person name="Gonzalez-Castillo A."/>
        </authorList>
    </citation>
    <scope>NUCLEOTIDE SEQUENCE [LARGE SCALE GENOMIC DNA]</scope>
    <source>
        <strain evidence="6 7">CAIM 600</strain>
    </source>
</reference>
<organism evidence="6 7">
    <name type="scientific">Veronia nyctiphanis</name>
    <dbReference type="NCBI Taxonomy" id="1278244"/>
    <lineage>
        <taxon>Bacteria</taxon>
        <taxon>Pseudomonadati</taxon>
        <taxon>Pseudomonadota</taxon>
        <taxon>Gammaproteobacteria</taxon>
        <taxon>Vibrionales</taxon>
        <taxon>Vibrionaceae</taxon>
        <taxon>Veronia</taxon>
    </lineage>
</organism>
<feature type="domain" description="ABC1 atypical kinase-like" evidence="5">
    <location>
        <begin position="108"/>
        <end position="347"/>
    </location>
</feature>
<comment type="caution">
    <text evidence="6">The sequence shown here is derived from an EMBL/GenBank/DDBJ whole genome shotgun (WGS) entry which is preliminary data.</text>
</comment>
<dbReference type="InterPro" id="IPR051409">
    <property type="entry name" value="Atypical_kinase_ADCK"/>
</dbReference>
<keyword evidence="4" id="KW-0067">ATP-binding</keyword>
<evidence type="ECO:0000313" key="7">
    <source>
        <dbReference type="Proteomes" id="UP000290287"/>
    </source>
</evidence>
<dbReference type="SUPFAM" id="SSF56112">
    <property type="entry name" value="Protein kinase-like (PK-like)"/>
    <property type="match status" value="1"/>
</dbReference>
<name>A0A4Q0YLB0_9GAMM</name>
<keyword evidence="3" id="KW-0547">Nucleotide-binding</keyword>
<dbReference type="GO" id="GO:0016740">
    <property type="term" value="F:transferase activity"/>
    <property type="evidence" value="ECO:0007669"/>
    <property type="project" value="UniProtKB-KW"/>
</dbReference>
<dbReference type="InterPro" id="IPR011009">
    <property type="entry name" value="Kinase-like_dom_sf"/>
</dbReference>
<comment type="similarity">
    <text evidence="1">Belongs to the protein kinase superfamily. ADCK protein kinase family.</text>
</comment>
<dbReference type="EMBL" id="PEIB01000035">
    <property type="protein sequence ID" value="RXJ71577.1"/>
    <property type="molecule type" value="Genomic_DNA"/>
</dbReference>
<dbReference type="InterPro" id="IPR004147">
    <property type="entry name" value="ABC1_dom"/>
</dbReference>
<dbReference type="GO" id="GO:0006744">
    <property type="term" value="P:ubiquinone biosynthetic process"/>
    <property type="evidence" value="ECO:0007669"/>
    <property type="project" value="TreeGrafter"/>
</dbReference>
<sequence>MYLFQDKHVTNSESKTEAKIPSTKLQRLGVIGSLVTRVASNMVAEGAKQLASGKKPNARDLLLTPQNAAKVAEKLSHLRGAAMKVGQLVSMEAGDLLPKELTEILSILRSDASPMPAKDLANILETELGSQWQGNFITFTFKPMAAASIGQVHEAYSDDGDHLAIKVQYPGVKNSIESDVDNVGTLLRVTGLVPDAVDYKSLLVEAKKQLLEEADYIREAEMINQYREKLASLPQFVVPRVFDNITTPNVLAMEYIEGDVIDSVVDQPQEVRDAVVTHLFELLLKEIFSFRLVQTDPNFANYLYQSHTGKIALLDFGATRVYPEKFSVGYLQLMASAVAGNQQGIEKALSDIGFFSTEIMPEQKRAVVELVEMAMEPMKFSGAYDFASSDLALRIREAGMALSMEKGYWHTPPIDAMFLHRKIGGLYLLAVKLKAKVNVAKLLEPYII</sequence>